<evidence type="ECO:0000313" key="3">
    <source>
        <dbReference type="Proteomes" id="UP000887540"/>
    </source>
</evidence>
<dbReference type="SUPFAM" id="SSF56436">
    <property type="entry name" value="C-type lectin-like"/>
    <property type="match status" value="2"/>
</dbReference>
<sequence>MSRSLLIELLALVFPLTLATCPKGAIEGLNPSDCYIFIAAPKNWNDAESDCVSRQGHLTSIPDAFHNTFLKQEISSISSSVNETWIGANTIQTPDQWTWSDHTNFTYSNFLNGKTENETNVCASFDTYTGKWSVESCHDLSLSYICKVNAESGTNSCDADYVYFPGTKYCYKAIDASGKNFNQTEDECAQEGGHLTSIHNEAENTFVLALIYGSNAWIGLYFDGLVGNWTDGTPNDYSNFFASPSIFDKCAFLVGQHGIPDLYRFWVTDDCTKSEGLAVCKKSSA</sequence>
<dbReference type="InterPro" id="IPR001304">
    <property type="entry name" value="C-type_lectin-like"/>
</dbReference>
<dbReference type="InterPro" id="IPR050111">
    <property type="entry name" value="C-type_lectin/snaclec_domain"/>
</dbReference>
<protein>
    <submittedName>
        <fullName evidence="4">C-type lectin domain-containing protein</fullName>
    </submittedName>
</protein>
<accession>A0A914DSU7</accession>
<dbReference type="InterPro" id="IPR016186">
    <property type="entry name" value="C-type_lectin-like/link_sf"/>
</dbReference>
<dbReference type="PANTHER" id="PTHR22803">
    <property type="entry name" value="MANNOSE, PHOSPHOLIPASE, LECTIN RECEPTOR RELATED"/>
    <property type="match status" value="1"/>
</dbReference>
<reference evidence="4" key="1">
    <citation type="submission" date="2022-11" db="UniProtKB">
        <authorList>
            <consortium name="WormBaseParasite"/>
        </authorList>
    </citation>
    <scope>IDENTIFICATION</scope>
</reference>
<evidence type="ECO:0000256" key="1">
    <source>
        <dbReference type="SAM" id="SignalP"/>
    </source>
</evidence>
<feature type="signal peptide" evidence="1">
    <location>
        <begin position="1"/>
        <end position="19"/>
    </location>
</feature>
<keyword evidence="3" id="KW-1185">Reference proteome</keyword>
<name>A0A914DSU7_9BILA</name>
<dbReference type="Proteomes" id="UP000887540">
    <property type="component" value="Unplaced"/>
</dbReference>
<dbReference type="SMART" id="SM00034">
    <property type="entry name" value="CLECT"/>
    <property type="match status" value="2"/>
</dbReference>
<feature type="domain" description="C-type lectin" evidence="2">
    <location>
        <begin position="166"/>
        <end position="273"/>
    </location>
</feature>
<dbReference type="AlphaFoldDB" id="A0A914DSU7"/>
<organism evidence="3 4">
    <name type="scientific">Acrobeloides nanus</name>
    <dbReference type="NCBI Taxonomy" id="290746"/>
    <lineage>
        <taxon>Eukaryota</taxon>
        <taxon>Metazoa</taxon>
        <taxon>Ecdysozoa</taxon>
        <taxon>Nematoda</taxon>
        <taxon>Chromadorea</taxon>
        <taxon>Rhabditida</taxon>
        <taxon>Tylenchina</taxon>
        <taxon>Cephalobomorpha</taxon>
        <taxon>Cephaloboidea</taxon>
        <taxon>Cephalobidae</taxon>
        <taxon>Acrobeloides</taxon>
    </lineage>
</organism>
<dbReference type="WBParaSite" id="ACRNAN_scaffold3725.g11606.t1">
    <property type="protein sequence ID" value="ACRNAN_scaffold3725.g11606.t1"/>
    <property type="gene ID" value="ACRNAN_scaffold3725.g11606"/>
</dbReference>
<feature type="domain" description="C-type lectin" evidence="2">
    <location>
        <begin position="30"/>
        <end position="137"/>
    </location>
</feature>
<dbReference type="CDD" id="cd00037">
    <property type="entry name" value="CLECT"/>
    <property type="match status" value="2"/>
</dbReference>
<dbReference type="Gene3D" id="3.10.100.10">
    <property type="entry name" value="Mannose-Binding Protein A, subunit A"/>
    <property type="match status" value="2"/>
</dbReference>
<evidence type="ECO:0000259" key="2">
    <source>
        <dbReference type="PROSITE" id="PS50041"/>
    </source>
</evidence>
<feature type="chain" id="PRO_5036742322" evidence="1">
    <location>
        <begin position="20"/>
        <end position="285"/>
    </location>
</feature>
<dbReference type="InterPro" id="IPR016187">
    <property type="entry name" value="CTDL_fold"/>
</dbReference>
<dbReference type="PROSITE" id="PS50041">
    <property type="entry name" value="C_TYPE_LECTIN_2"/>
    <property type="match status" value="2"/>
</dbReference>
<keyword evidence="1" id="KW-0732">Signal</keyword>
<proteinExistence type="predicted"/>
<dbReference type="Pfam" id="PF00059">
    <property type="entry name" value="Lectin_C"/>
    <property type="match status" value="2"/>
</dbReference>
<evidence type="ECO:0000313" key="4">
    <source>
        <dbReference type="WBParaSite" id="ACRNAN_scaffold3725.g11606.t1"/>
    </source>
</evidence>